<dbReference type="RefSeq" id="WP_038740701.1">
    <property type="nucleotide sequence ID" value="NZ_KN323090.1"/>
</dbReference>
<organism evidence="1 2">
    <name type="scientific">Burkholderia pseudomallei</name>
    <name type="common">Pseudomonas pseudomallei</name>
    <dbReference type="NCBI Taxonomy" id="28450"/>
    <lineage>
        <taxon>Bacteria</taxon>
        <taxon>Pseudomonadati</taxon>
        <taxon>Pseudomonadota</taxon>
        <taxon>Betaproteobacteria</taxon>
        <taxon>Burkholderiales</taxon>
        <taxon>Burkholderiaceae</taxon>
        <taxon>Burkholderia</taxon>
        <taxon>pseudomallei group</taxon>
    </lineage>
</organism>
<proteinExistence type="predicted"/>
<accession>A0AA40MFE0</accession>
<sequence>MNYDEPPYWMVPVRQTLAALLIDLSQYDNAIAALHASFGNDDRIATCARVSRGNGWVYFGLTQAYERKWIGNLTPEKRKDYDSARKRLAEYCPPSGRVCALSLDRM</sequence>
<dbReference type="AlphaFoldDB" id="A0AA40MFE0"/>
<dbReference type="Proteomes" id="UP000030475">
    <property type="component" value="Unassembled WGS sequence"/>
</dbReference>
<name>A0AA40MFE0_BURPE</name>
<comment type="caution">
    <text evidence="1">The sequence shown here is derived from an EMBL/GenBank/DDBJ whole genome shotgun (WGS) entry which is preliminary data.</text>
</comment>
<gene>
    <name evidence="1" type="ORF">Y036_6078</name>
</gene>
<evidence type="ECO:0000313" key="1">
    <source>
        <dbReference type="EMBL" id="KGX17128.1"/>
    </source>
</evidence>
<dbReference type="EMBL" id="JQIM01000007">
    <property type="protein sequence ID" value="KGX17128.1"/>
    <property type="molecule type" value="Genomic_DNA"/>
</dbReference>
<reference evidence="1 2" key="1">
    <citation type="submission" date="2014-08" db="EMBL/GenBank/DDBJ databases">
        <authorList>
            <person name="Bunnell A."/>
            <person name="Chain P.S."/>
            <person name="Chertkov O."/>
            <person name="Currie B.J."/>
            <person name="Daligault H.E."/>
            <person name="Davenport K.W."/>
            <person name="Davis C."/>
            <person name="Gleasner C.D."/>
            <person name="Johnson S.L."/>
            <person name="Kaestli M."/>
            <person name="Koren S."/>
            <person name="Kunde Y.A."/>
            <person name="Mayo M."/>
            <person name="McMurry K.K."/>
            <person name="Price E.P."/>
            <person name="Reitenga K.G."/>
            <person name="Robison R."/>
            <person name="Rosovitz M.J."/>
            <person name="Sarovich D.S."/>
            <person name="Teshima H."/>
        </authorList>
    </citation>
    <scope>NUCLEOTIDE SEQUENCE [LARGE SCALE GENOMIC DNA]</scope>
    <source>
        <strain evidence="1 2">MSHR44</strain>
    </source>
</reference>
<evidence type="ECO:0000313" key="2">
    <source>
        <dbReference type="Proteomes" id="UP000030475"/>
    </source>
</evidence>
<protein>
    <submittedName>
        <fullName evidence="1">Uncharacterized protein</fullName>
    </submittedName>
</protein>